<evidence type="ECO:0000313" key="3">
    <source>
        <dbReference type="Proteomes" id="UP001182556"/>
    </source>
</evidence>
<feature type="compositionally biased region" description="Basic and acidic residues" evidence="1">
    <location>
        <begin position="133"/>
        <end position="144"/>
    </location>
</feature>
<sequence>MSDMHKEDTHLTMIETSPDTAGWTGSPIPASMIPSFGWAAVSQGEKLLRDGTSLQADFFKFTDRLISLPPGVEYMAIVTLVDGSTEGGRNLMGTHVEVLDSIRALQAKVDEDDTDQSWGMRMMEEAGFQPGIHRWDRTGGEDGRSGTGGDPEDSAADKQVPEETQCGDGLCTADLAIPPWDGSLPKDAKSLETSNVGECVQSGSPLMLQPIGPLGGDGVGGRGSDWQLRERPKLEGEASQEERPQAGDADVTFTQQVNRDTSVHHVPTIGDASHSQAPCTRTYEVLIGPETPKSTTMKATHFRLFTDSQDTQSPIDEHYWPIEWHVAECEGPINWLDTARERADVEAVSKIYGGANGGG</sequence>
<feature type="region of interest" description="Disordered" evidence="1">
    <location>
        <begin position="128"/>
        <end position="173"/>
    </location>
</feature>
<feature type="compositionally biased region" description="Basic and acidic residues" evidence="1">
    <location>
        <begin position="232"/>
        <end position="245"/>
    </location>
</feature>
<protein>
    <submittedName>
        <fullName evidence="2">Uncharacterized protein</fullName>
    </submittedName>
</protein>
<accession>A0AAD9FNU2</accession>
<dbReference type="AlphaFoldDB" id="A0AAD9FNU2"/>
<gene>
    <name evidence="2" type="ORF">DB88DRAFT_528814</name>
</gene>
<reference evidence="2" key="1">
    <citation type="submission" date="2023-02" db="EMBL/GenBank/DDBJ databases">
        <title>Identification and recombinant expression of a fungal hydrolase from Papiliotrema laurentii that hydrolyzes apple cutin and clears colloidal polyester polyurethane.</title>
        <authorList>
            <consortium name="DOE Joint Genome Institute"/>
            <person name="Roman V.A."/>
            <person name="Bojanowski C."/>
            <person name="Crable B.R."/>
            <person name="Wagner D.N."/>
            <person name="Hung C.S."/>
            <person name="Nadeau L.J."/>
            <person name="Schratz L."/>
            <person name="Haridas S."/>
            <person name="Pangilinan J."/>
            <person name="Lipzen A."/>
            <person name="Na H."/>
            <person name="Yan M."/>
            <person name="Ng V."/>
            <person name="Grigoriev I.V."/>
            <person name="Spatafora J.W."/>
            <person name="Barlow D."/>
            <person name="Biffinger J."/>
            <person name="Kelley-Loughnane N."/>
            <person name="Varaljay V.A."/>
            <person name="Crookes-Goodson W.J."/>
        </authorList>
    </citation>
    <scope>NUCLEOTIDE SEQUENCE</scope>
    <source>
        <strain evidence="2">5307AH</strain>
    </source>
</reference>
<feature type="region of interest" description="Disordered" evidence="1">
    <location>
        <begin position="232"/>
        <end position="252"/>
    </location>
</feature>
<comment type="caution">
    <text evidence="2">The sequence shown here is derived from an EMBL/GenBank/DDBJ whole genome shotgun (WGS) entry which is preliminary data.</text>
</comment>
<name>A0AAD9FNU2_PAPLA</name>
<dbReference type="Proteomes" id="UP001182556">
    <property type="component" value="Unassembled WGS sequence"/>
</dbReference>
<keyword evidence="3" id="KW-1185">Reference proteome</keyword>
<dbReference type="EMBL" id="JAODAN010000006">
    <property type="protein sequence ID" value="KAK1923744.1"/>
    <property type="molecule type" value="Genomic_DNA"/>
</dbReference>
<organism evidence="2 3">
    <name type="scientific">Papiliotrema laurentii</name>
    <name type="common">Cryptococcus laurentii</name>
    <dbReference type="NCBI Taxonomy" id="5418"/>
    <lineage>
        <taxon>Eukaryota</taxon>
        <taxon>Fungi</taxon>
        <taxon>Dikarya</taxon>
        <taxon>Basidiomycota</taxon>
        <taxon>Agaricomycotina</taxon>
        <taxon>Tremellomycetes</taxon>
        <taxon>Tremellales</taxon>
        <taxon>Rhynchogastremaceae</taxon>
        <taxon>Papiliotrema</taxon>
    </lineage>
</organism>
<proteinExistence type="predicted"/>
<evidence type="ECO:0000313" key="2">
    <source>
        <dbReference type="EMBL" id="KAK1923744.1"/>
    </source>
</evidence>
<evidence type="ECO:0000256" key="1">
    <source>
        <dbReference type="SAM" id="MobiDB-lite"/>
    </source>
</evidence>